<organism evidence="5 6">
    <name type="scientific">Umbelopsis vinacea</name>
    <dbReference type="NCBI Taxonomy" id="44442"/>
    <lineage>
        <taxon>Eukaryota</taxon>
        <taxon>Fungi</taxon>
        <taxon>Fungi incertae sedis</taxon>
        <taxon>Mucoromycota</taxon>
        <taxon>Mucoromycotina</taxon>
        <taxon>Umbelopsidomycetes</taxon>
        <taxon>Umbelopsidales</taxon>
        <taxon>Umbelopsidaceae</taxon>
        <taxon>Umbelopsis</taxon>
    </lineage>
</organism>
<sequence length="563" mass="61567">MSSSYDFIIVGGGTAGCLIANRLVSSKKSPSVLIIETGDHGDLDHRVPYARYLNAFTRPDLDYGYETAPQAALDDKVMPYARGKGMGGSTMINFMVYTRGASGDYDEWAKLVGNDDWSWDAALKRFQKIENYTDNNGAEYKNYAELSAACSESTGTLGVSVQFEEETAAFLDAAYELGWKKNLDLNSGNPIGVGAAASTVYEGMRCTSSSAHIQPDTPNLTIMVKSQATKILFEGTKAIGVEVNGKVSVYASKEVILSSGSFDTPKLLLLSGVGPAKELEAFGINIIKDLPGIGKNMQDHCGVFVSDLVDNAMSSRAPFIHSKDLYEDARKQWDKDRTGSLTTHYSAMCIAFLKQEHLHDTPEYQALSEESKSYLQRPTIPTIEIAFNGPTFPPGQVYGEDSTCFCSGIMLMHPESRGSVTLKSSNPFDPPVIDPNYVDHPFDRLALIEGVREARRLINETSLNKYWIKPILAPEDDTDEAIWEHIKDLIMSIWHASSTVSMGKDDDPMACVGADMKLRGLQNLRAADMSVCPLVITGHTQAVAYQIGQAAAEKIIDEHNLNG</sequence>
<dbReference type="GO" id="GO:0050660">
    <property type="term" value="F:flavin adenine dinucleotide binding"/>
    <property type="evidence" value="ECO:0007669"/>
    <property type="project" value="InterPro"/>
</dbReference>
<evidence type="ECO:0000313" key="6">
    <source>
        <dbReference type="Proteomes" id="UP000612746"/>
    </source>
</evidence>
<dbReference type="PIRSF" id="PIRSF000137">
    <property type="entry name" value="Alcohol_oxidase"/>
    <property type="match status" value="1"/>
</dbReference>
<dbReference type="Gene3D" id="3.50.50.60">
    <property type="entry name" value="FAD/NAD(P)-binding domain"/>
    <property type="match status" value="1"/>
</dbReference>
<comment type="cofactor">
    <cofactor evidence="3">
        <name>FAD</name>
        <dbReference type="ChEBI" id="CHEBI:57692"/>
    </cofactor>
</comment>
<evidence type="ECO:0000256" key="3">
    <source>
        <dbReference type="PIRSR" id="PIRSR000137-2"/>
    </source>
</evidence>
<evidence type="ECO:0000313" key="5">
    <source>
        <dbReference type="EMBL" id="KAG2180432.1"/>
    </source>
</evidence>
<dbReference type="PANTHER" id="PTHR11552">
    <property type="entry name" value="GLUCOSE-METHANOL-CHOLINE GMC OXIDOREDUCTASE"/>
    <property type="match status" value="1"/>
</dbReference>
<dbReference type="InterPro" id="IPR012132">
    <property type="entry name" value="GMC_OxRdtase"/>
</dbReference>
<dbReference type="SUPFAM" id="SSF54373">
    <property type="entry name" value="FAD-linked reductases, C-terminal domain"/>
    <property type="match status" value="1"/>
</dbReference>
<keyword evidence="3" id="KW-0285">Flavoprotein</keyword>
<dbReference type="InterPro" id="IPR000172">
    <property type="entry name" value="GMC_OxRdtase_N"/>
</dbReference>
<dbReference type="Pfam" id="PF05199">
    <property type="entry name" value="GMC_oxred_C"/>
    <property type="match status" value="1"/>
</dbReference>
<evidence type="ECO:0000259" key="4">
    <source>
        <dbReference type="PROSITE" id="PS00624"/>
    </source>
</evidence>
<dbReference type="AlphaFoldDB" id="A0A8H7PU84"/>
<dbReference type="Gene3D" id="3.30.560.10">
    <property type="entry name" value="Glucose Oxidase, domain 3"/>
    <property type="match status" value="1"/>
</dbReference>
<name>A0A8H7PU84_9FUNG</name>
<feature type="binding site" evidence="3">
    <location>
        <begin position="93"/>
        <end position="96"/>
    </location>
    <ligand>
        <name>FAD</name>
        <dbReference type="ChEBI" id="CHEBI:57692"/>
    </ligand>
</feature>
<dbReference type="EMBL" id="JAEPRA010000009">
    <property type="protein sequence ID" value="KAG2180432.1"/>
    <property type="molecule type" value="Genomic_DNA"/>
</dbReference>
<dbReference type="OrthoDB" id="269227at2759"/>
<dbReference type="InterPro" id="IPR036188">
    <property type="entry name" value="FAD/NAD-bd_sf"/>
</dbReference>
<comment type="caution">
    <text evidence="5">The sequence shown here is derived from an EMBL/GenBank/DDBJ whole genome shotgun (WGS) entry which is preliminary data.</text>
</comment>
<evidence type="ECO:0000256" key="2">
    <source>
        <dbReference type="PIRSR" id="PIRSR000137-1"/>
    </source>
</evidence>
<evidence type="ECO:0000256" key="1">
    <source>
        <dbReference type="ARBA" id="ARBA00010790"/>
    </source>
</evidence>
<dbReference type="GO" id="GO:0016614">
    <property type="term" value="F:oxidoreductase activity, acting on CH-OH group of donors"/>
    <property type="evidence" value="ECO:0007669"/>
    <property type="project" value="InterPro"/>
</dbReference>
<feature type="active site" description="Proton acceptor" evidence="2">
    <location>
        <position position="539"/>
    </location>
</feature>
<dbReference type="PANTHER" id="PTHR11552:SF134">
    <property type="entry name" value="GLUCOSE-METHANOL-CHOLINE OXIDOREDUCTASE N-TERMINAL DOMAIN-CONTAINING PROTEIN"/>
    <property type="match status" value="1"/>
</dbReference>
<keyword evidence="3" id="KW-0274">FAD</keyword>
<keyword evidence="6" id="KW-1185">Reference proteome</keyword>
<protein>
    <recommendedName>
        <fullName evidence="4">Glucose-methanol-choline oxidoreductase N-terminal domain-containing protein</fullName>
    </recommendedName>
</protein>
<proteinExistence type="inferred from homology"/>
<comment type="similarity">
    <text evidence="1">Belongs to the GMC oxidoreductase family.</text>
</comment>
<dbReference type="PROSITE" id="PS00624">
    <property type="entry name" value="GMC_OXRED_2"/>
    <property type="match status" value="1"/>
</dbReference>
<dbReference type="SUPFAM" id="SSF51905">
    <property type="entry name" value="FAD/NAD(P)-binding domain"/>
    <property type="match status" value="1"/>
</dbReference>
<feature type="binding site" evidence="3">
    <location>
        <begin position="494"/>
        <end position="495"/>
    </location>
    <ligand>
        <name>FAD</name>
        <dbReference type="ChEBI" id="CHEBI:57692"/>
    </ligand>
</feature>
<dbReference type="Proteomes" id="UP000612746">
    <property type="component" value="Unassembled WGS sequence"/>
</dbReference>
<gene>
    <name evidence="5" type="ORF">INT44_003436</name>
</gene>
<feature type="domain" description="Glucose-methanol-choline oxidoreductase N-terminal" evidence="4">
    <location>
        <begin position="260"/>
        <end position="274"/>
    </location>
</feature>
<feature type="active site" description="Proton donor" evidence="2">
    <location>
        <position position="495"/>
    </location>
</feature>
<dbReference type="Pfam" id="PF00732">
    <property type="entry name" value="GMC_oxred_N"/>
    <property type="match status" value="1"/>
</dbReference>
<reference evidence="5" key="1">
    <citation type="submission" date="2020-12" db="EMBL/GenBank/DDBJ databases">
        <title>Metabolic potential, ecology and presence of endohyphal bacteria is reflected in genomic diversity of Mucoromycotina.</title>
        <authorList>
            <person name="Muszewska A."/>
            <person name="Okrasinska A."/>
            <person name="Steczkiewicz K."/>
            <person name="Drgas O."/>
            <person name="Orlowska M."/>
            <person name="Perlinska-Lenart U."/>
            <person name="Aleksandrzak-Piekarczyk T."/>
            <person name="Szatraj K."/>
            <person name="Zielenkiewicz U."/>
            <person name="Pilsyk S."/>
            <person name="Malc E."/>
            <person name="Mieczkowski P."/>
            <person name="Kruszewska J.S."/>
            <person name="Biernat P."/>
            <person name="Pawlowska J."/>
        </authorList>
    </citation>
    <scope>NUCLEOTIDE SEQUENCE</scope>
    <source>
        <strain evidence="5">WA0000051536</strain>
    </source>
</reference>
<dbReference type="InterPro" id="IPR007867">
    <property type="entry name" value="GMC_OxRtase_C"/>
</dbReference>
<accession>A0A8H7PU84</accession>